<keyword evidence="3" id="KW-1185">Reference proteome</keyword>
<organism evidence="2 3">
    <name type="scientific">Lactococcus allomyrinae</name>
    <dbReference type="NCBI Taxonomy" id="2419773"/>
    <lineage>
        <taxon>Bacteria</taxon>
        <taxon>Bacillati</taxon>
        <taxon>Bacillota</taxon>
        <taxon>Bacilli</taxon>
        <taxon>Lactobacillales</taxon>
        <taxon>Streptococcaceae</taxon>
        <taxon>Lactococcus</taxon>
    </lineage>
</organism>
<keyword evidence="1" id="KW-0812">Transmembrane</keyword>
<reference evidence="2 3" key="1">
    <citation type="submission" date="2018-09" db="EMBL/GenBank/DDBJ databases">
        <title>Genome sequencing of strain 1JSPR-7.</title>
        <authorList>
            <person name="Heo J."/>
            <person name="Kim S.-J."/>
            <person name="Kwon S.-W."/>
        </authorList>
    </citation>
    <scope>NUCLEOTIDE SEQUENCE [LARGE SCALE GENOMIC DNA]</scope>
    <source>
        <strain evidence="2 3">1JSPR-7</strain>
    </source>
</reference>
<feature type="transmembrane region" description="Helical" evidence="1">
    <location>
        <begin position="203"/>
        <end position="225"/>
    </location>
</feature>
<evidence type="ECO:0000313" key="3">
    <source>
        <dbReference type="Proteomes" id="UP000269374"/>
    </source>
</evidence>
<evidence type="ECO:0000256" key="1">
    <source>
        <dbReference type="SAM" id="Phobius"/>
    </source>
</evidence>
<feature type="transmembrane region" description="Helical" evidence="1">
    <location>
        <begin position="469"/>
        <end position="492"/>
    </location>
</feature>
<evidence type="ECO:0000313" key="2">
    <source>
        <dbReference type="EMBL" id="AYG00479.1"/>
    </source>
</evidence>
<dbReference type="AlphaFoldDB" id="A0A387BGE9"/>
<dbReference type="Proteomes" id="UP000269374">
    <property type="component" value="Chromosome"/>
</dbReference>
<feature type="transmembrane region" description="Helical" evidence="1">
    <location>
        <begin position="128"/>
        <end position="153"/>
    </location>
</feature>
<feature type="transmembrane region" description="Helical" evidence="1">
    <location>
        <begin position="512"/>
        <end position="532"/>
    </location>
</feature>
<feature type="transmembrane region" description="Helical" evidence="1">
    <location>
        <begin position="83"/>
        <end position="105"/>
    </location>
</feature>
<proteinExistence type="predicted"/>
<name>A0A387BGE9_9LACT</name>
<feature type="transmembrane region" description="Helical" evidence="1">
    <location>
        <begin position="168"/>
        <end position="191"/>
    </location>
</feature>
<dbReference type="RefSeq" id="WP_120771867.1">
    <property type="nucleotide sequence ID" value="NZ_CP032627.1"/>
</dbReference>
<dbReference type="EMBL" id="CP032627">
    <property type="protein sequence ID" value="AYG00479.1"/>
    <property type="molecule type" value="Genomic_DNA"/>
</dbReference>
<feature type="transmembrane region" description="Helical" evidence="1">
    <location>
        <begin position="304"/>
        <end position="323"/>
    </location>
</feature>
<keyword evidence="1" id="KW-0472">Membrane</keyword>
<gene>
    <name evidence="2" type="ORF">D7I46_04865</name>
</gene>
<feature type="transmembrane region" description="Helical" evidence="1">
    <location>
        <begin position="353"/>
        <end position="378"/>
    </location>
</feature>
<dbReference type="OrthoDB" id="2014935at2"/>
<feature type="transmembrane region" description="Helical" evidence="1">
    <location>
        <begin position="442"/>
        <end position="462"/>
    </location>
</feature>
<feature type="transmembrane region" description="Helical" evidence="1">
    <location>
        <begin position="399"/>
        <end position="422"/>
    </location>
</feature>
<keyword evidence="1" id="KW-1133">Transmembrane helix</keyword>
<protein>
    <submittedName>
        <fullName evidence="2">ABC transporter permease</fullName>
    </submittedName>
</protein>
<accession>A0A387BGE9</accession>
<dbReference type="KEGG" id="lact:D7I46_04865"/>
<feature type="transmembrane region" description="Helical" evidence="1">
    <location>
        <begin position="245"/>
        <end position="265"/>
    </location>
</feature>
<sequence length="540" mass="59022">MNKPLYKTGAMFKSLLKRDWLKLIFWVLGMLAFAASGAGKMEVASSPATAATMYTMFVKNPAMLGLFGATPIKNPSAYTLGPIFGQTMTLITAITFAIISIIYVVNRTRKEEDDGIAELFRSFSIGKLANTTAVVIELVLLHIVMALLLAFSIQAQNVDGLNNLSSNLLFASSTSAQGLMWGMIALFFAQIFPEAGGAKGTTFGFLGLLYVIRMGTDVAAPQAGWFNPLSWGYLGFPYAAGHESWLGVGLALVFSILMLIVAYVLEIKRDVNAGYLPEGRGRAHAKRTLLSLPGLVLSLQKKMIIGWLLAVFVLGLVYGSMFGQMDQFISGNELVKQIFIGNATATDAITGNFMVTLFSILSILVSAFAVILLSRMTAEERKNRQEQLYALPISRLKVYLTYVLTAIIGSVVAQFLAVLGIYVEQLGNKNALSFADVMKPGMIWIVGIVFVVALLSLLVAFIPRASGAIWVYLGFLLFMSYLGHILDLPQWIEKLSIYDYIPKLPVDKMDWGNVSVILILSVLMIVLGFVGYRRRDLIGG</sequence>